<keyword evidence="1" id="KW-0175">Coiled coil</keyword>
<feature type="region of interest" description="Disordered" evidence="2">
    <location>
        <begin position="666"/>
        <end position="753"/>
    </location>
</feature>
<sequence>MPALPYLQRPESQSSEKKNYRLSLTQDEPKLWRCKSFSNDDEKTKRGVIDNNANIQDVRRNKFFPDDQNDSSPLLFDRQLTGSARLPHTACPTPSSVSRHRILHNKSHNRRGLPRWVSELGRWLPPKQKLQLYQSFWKHLDLIDKSKEDMLDPFPHVERCEHARTLSVLRRQKTRMRFEKEMREDERFERLLERFKKITEAWEAFQQQTAGLGDEHTTRLLAFRKNKDQYVDPLEGIRERREERERMEKEHQRLLEEARQQRLDEQRDSIPSIVVSDYDVDLMQLTQHTSSESENEPEGQMEVDGYEEAAEDAKEANSNERFEMEEKSSSPIPLVLEKKDNEKKEDERRSSKSTNHLSAPSLSSLDAQDNVAVEESPMSIDDTADLMTGIVPVPLGLSTGLIPDSSIRSSSSFDRYHSGAQARLNNTKKSRKGGGAWCAKNNSDKQYLEVDLGGVATLMQVATQGYPSEDEKVAKKDLRWVQSYTMTYSNDGKKWSSYREDGAVKVFEGNSDNNTVVLNSLSNPVDARYVRFCPKTWRNGIAMRVEVYGSFSDDCVSPGEAVTPNPSLPENRPTPERVPSPEPSPPPKSPSPQIPSPSPVLPSPVTKTPSPIFEVDEDVSEVEQLKCSPDRMTPLEGWEEETIGSIAELPSEEEVEDAEVRLCSPFLNVQGSRKTPKVKHKTKKPKAEKKEKKKKKPPKKKKVKLPEITSLMDALPEVEEEPEPEPEEQEEEPEPEEPYRIPTPPLPEIQKQPIDVRPPSMKKRFQMFLPQAISPSEEEKKKLARARADNSIREEMLRQQLAEERKKKLLSLTGKNKALIHSSSSTDMKTFGIDDDSFIFKYCIINESQLGYYQRIFESFDEDKDEFLFPEEILEALECVNKNLLNDSHLKYIYRALELCDCSLDSGADFKFFSVVAAFSQKIAALDDYAKIMISKLDFRELDYKLQRAKSLYKCYADEKTGQMSMELLTLELTVGGLDPKTKSHLLRSLGPTTTYLDFLDFLTYIPLFIHIHQHVLAQPLHSPVTIPVH</sequence>
<reference evidence="6" key="1">
    <citation type="submission" date="2025-08" db="UniProtKB">
        <authorList>
            <consortium name="RefSeq"/>
        </authorList>
    </citation>
    <scope>IDENTIFICATION</scope>
    <source>
        <tissue evidence="6">Tentacle</tissue>
    </source>
</reference>
<evidence type="ECO:0000259" key="4">
    <source>
        <dbReference type="PROSITE" id="PS50222"/>
    </source>
</evidence>
<feature type="compositionally biased region" description="Basic and acidic residues" evidence="2">
    <location>
        <begin position="311"/>
        <end position="328"/>
    </location>
</feature>
<dbReference type="PROSITE" id="PS50222">
    <property type="entry name" value="EF_HAND_2"/>
    <property type="match status" value="1"/>
</dbReference>
<feature type="compositionally biased region" description="Basic and acidic residues" evidence="2">
    <location>
        <begin position="336"/>
        <end position="350"/>
    </location>
</feature>
<dbReference type="InterPro" id="IPR011992">
    <property type="entry name" value="EF-hand-dom_pair"/>
</dbReference>
<dbReference type="InterPro" id="IPR002048">
    <property type="entry name" value="EF_hand_dom"/>
</dbReference>
<evidence type="ECO:0000313" key="5">
    <source>
        <dbReference type="Proteomes" id="UP000515163"/>
    </source>
</evidence>
<dbReference type="GeneID" id="116299241"/>
<dbReference type="PROSITE" id="PS50022">
    <property type="entry name" value="FA58C_3"/>
    <property type="match status" value="1"/>
</dbReference>
<accession>A0A6P8I5A0</accession>
<feature type="compositionally biased region" description="Acidic residues" evidence="2">
    <location>
        <begin position="293"/>
        <end position="310"/>
    </location>
</feature>
<evidence type="ECO:0000259" key="3">
    <source>
        <dbReference type="PROSITE" id="PS50022"/>
    </source>
</evidence>
<dbReference type="Gene3D" id="2.60.120.260">
    <property type="entry name" value="Galactose-binding domain-like"/>
    <property type="match status" value="1"/>
</dbReference>
<feature type="domain" description="F5/8 type C" evidence="3">
    <location>
        <begin position="390"/>
        <end position="550"/>
    </location>
</feature>
<dbReference type="RefSeq" id="XP_031563729.1">
    <property type="nucleotide sequence ID" value="XM_031707869.1"/>
</dbReference>
<dbReference type="SUPFAM" id="SSF49785">
    <property type="entry name" value="Galactose-binding domain-like"/>
    <property type="match status" value="1"/>
</dbReference>
<feature type="region of interest" description="Disordered" evidence="2">
    <location>
        <begin position="554"/>
        <end position="637"/>
    </location>
</feature>
<dbReference type="GO" id="GO:0005509">
    <property type="term" value="F:calcium ion binding"/>
    <property type="evidence" value="ECO:0007669"/>
    <property type="project" value="InterPro"/>
</dbReference>
<dbReference type="SUPFAM" id="SSF47473">
    <property type="entry name" value="EF-hand"/>
    <property type="match status" value="1"/>
</dbReference>
<feature type="compositionally biased region" description="Basic residues" evidence="2">
    <location>
        <begin position="674"/>
        <end position="703"/>
    </location>
</feature>
<feature type="compositionally biased region" description="Polar residues" evidence="2">
    <location>
        <begin position="352"/>
        <end position="367"/>
    </location>
</feature>
<dbReference type="InterPro" id="IPR008979">
    <property type="entry name" value="Galactose-bd-like_sf"/>
</dbReference>
<feature type="domain" description="EF-hand" evidence="4">
    <location>
        <begin position="848"/>
        <end position="883"/>
    </location>
</feature>
<dbReference type="PROSITE" id="PS01285">
    <property type="entry name" value="FA58C_1"/>
    <property type="match status" value="1"/>
</dbReference>
<gene>
    <name evidence="6" type="primary">LOC116299241</name>
</gene>
<dbReference type="CDD" id="cd00057">
    <property type="entry name" value="FA58C"/>
    <property type="match status" value="1"/>
</dbReference>
<feature type="compositionally biased region" description="Pro residues" evidence="2">
    <location>
        <begin position="576"/>
        <end position="602"/>
    </location>
</feature>
<dbReference type="PANTHER" id="PTHR35538">
    <property type="entry name" value="LIG_CHAN-GLU_BD DOMAIN-CONTAINING PROTEIN"/>
    <property type="match status" value="1"/>
</dbReference>
<feature type="coiled-coil region" evidence="1">
    <location>
        <begin position="237"/>
        <end position="268"/>
    </location>
</feature>
<evidence type="ECO:0000256" key="2">
    <source>
        <dbReference type="SAM" id="MobiDB-lite"/>
    </source>
</evidence>
<proteinExistence type="predicted"/>
<evidence type="ECO:0000256" key="1">
    <source>
        <dbReference type="SAM" id="Coils"/>
    </source>
</evidence>
<dbReference type="SMART" id="SM00231">
    <property type="entry name" value="FA58C"/>
    <property type="match status" value="1"/>
</dbReference>
<dbReference type="PANTHER" id="PTHR35538:SF6">
    <property type="entry name" value="EF-HAND DOMAIN-CONTAINING PROTEIN"/>
    <property type="match status" value="1"/>
</dbReference>
<dbReference type="PRINTS" id="PR01217">
    <property type="entry name" value="PRICHEXTENSN"/>
</dbReference>
<dbReference type="InParanoid" id="A0A6P8I5A0"/>
<feature type="region of interest" description="Disordered" evidence="2">
    <location>
        <begin position="288"/>
        <end position="369"/>
    </location>
</feature>
<dbReference type="FunFam" id="2.60.120.260:FF:000016">
    <property type="entry name" value="Contactin-associated protein-like 4 isoform 1"/>
    <property type="match status" value="1"/>
</dbReference>
<dbReference type="Pfam" id="PF00754">
    <property type="entry name" value="F5_F8_type_C"/>
    <property type="match status" value="1"/>
</dbReference>
<name>A0A6P8I5A0_ACTTE</name>
<dbReference type="KEGG" id="aten:116299241"/>
<evidence type="ECO:0000313" key="6">
    <source>
        <dbReference type="RefSeq" id="XP_031563729.1"/>
    </source>
</evidence>
<keyword evidence="5" id="KW-1185">Reference proteome</keyword>
<dbReference type="InterPro" id="IPR000421">
    <property type="entry name" value="FA58C"/>
</dbReference>
<protein>
    <submittedName>
        <fullName evidence="6">Uncharacterized protein LOC116299241 isoform X1</fullName>
    </submittedName>
</protein>
<dbReference type="OrthoDB" id="2121618at2759"/>
<organism evidence="5 6">
    <name type="scientific">Actinia tenebrosa</name>
    <name type="common">Australian red waratah sea anemone</name>
    <dbReference type="NCBI Taxonomy" id="6105"/>
    <lineage>
        <taxon>Eukaryota</taxon>
        <taxon>Metazoa</taxon>
        <taxon>Cnidaria</taxon>
        <taxon>Anthozoa</taxon>
        <taxon>Hexacorallia</taxon>
        <taxon>Actiniaria</taxon>
        <taxon>Actiniidae</taxon>
        <taxon>Actinia</taxon>
    </lineage>
</organism>
<feature type="region of interest" description="Disordered" evidence="2">
    <location>
        <begin position="1"/>
        <end position="22"/>
    </location>
</feature>
<feature type="compositionally biased region" description="Acidic residues" evidence="2">
    <location>
        <begin position="716"/>
        <end position="736"/>
    </location>
</feature>
<dbReference type="AlphaFoldDB" id="A0A6P8I5A0"/>
<dbReference type="Proteomes" id="UP000515163">
    <property type="component" value="Unplaced"/>
</dbReference>